<evidence type="ECO:0000256" key="4">
    <source>
        <dbReference type="ARBA" id="ARBA00022741"/>
    </source>
</evidence>
<dbReference type="InterPro" id="IPR003439">
    <property type="entry name" value="ABC_transporter-like_ATP-bd"/>
</dbReference>
<dbReference type="PROSITE" id="PS50893">
    <property type="entry name" value="ABC_TRANSPORTER_2"/>
    <property type="match status" value="1"/>
</dbReference>
<evidence type="ECO:0000256" key="8">
    <source>
        <dbReference type="ARBA" id="ARBA00049985"/>
    </source>
</evidence>
<comment type="subcellular location">
    <subcellularLocation>
        <location evidence="1">Cell membrane</location>
        <topology evidence="1">Peripheral membrane protein</topology>
        <orientation evidence="1">Cytoplasmic side</orientation>
    </subcellularLocation>
</comment>
<dbReference type="InterPro" id="IPR003593">
    <property type="entry name" value="AAA+_ATPase"/>
</dbReference>
<dbReference type="PROSITE" id="PS00211">
    <property type="entry name" value="ABC_TRANSPORTER_1"/>
    <property type="match status" value="1"/>
</dbReference>
<gene>
    <name evidence="10" type="ORF">SAMN05216231_0129</name>
</gene>
<evidence type="ECO:0000256" key="3">
    <source>
        <dbReference type="ARBA" id="ARBA00022475"/>
    </source>
</evidence>
<dbReference type="InterPro" id="IPR027417">
    <property type="entry name" value="P-loop_NTPase"/>
</dbReference>
<dbReference type="Proteomes" id="UP000199444">
    <property type="component" value="Unassembled WGS sequence"/>
</dbReference>
<dbReference type="Pfam" id="PF00005">
    <property type="entry name" value="ABC_tran"/>
    <property type="match status" value="1"/>
</dbReference>
<name>A0A1H0XQZ0_9BACI</name>
<evidence type="ECO:0000259" key="9">
    <source>
        <dbReference type="PROSITE" id="PS50893"/>
    </source>
</evidence>
<dbReference type="SMART" id="SM00382">
    <property type="entry name" value="AAA"/>
    <property type="match status" value="1"/>
</dbReference>
<keyword evidence="2" id="KW-0813">Transport</keyword>
<dbReference type="Gene3D" id="3.40.50.300">
    <property type="entry name" value="P-loop containing nucleotide triphosphate hydrolases"/>
    <property type="match status" value="1"/>
</dbReference>
<keyword evidence="5 10" id="KW-0067">ATP-binding</keyword>
<dbReference type="SUPFAM" id="SSF52540">
    <property type="entry name" value="P-loop containing nucleoside triphosphate hydrolases"/>
    <property type="match status" value="1"/>
</dbReference>
<dbReference type="PANTHER" id="PTHR43582:SF2">
    <property type="entry name" value="LINEARMYCIN RESISTANCE ATP-BINDING PROTEIN LNRL"/>
    <property type="match status" value="1"/>
</dbReference>
<evidence type="ECO:0000256" key="7">
    <source>
        <dbReference type="ARBA" id="ARBA00023136"/>
    </source>
</evidence>
<evidence type="ECO:0000256" key="2">
    <source>
        <dbReference type="ARBA" id="ARBA00022448"/>
    </source>
</evidence>
<organism evidence="10 11">
    <name type="scientific">Virgibacillus salinus</name>
    <dbReference type="NCBI Taxonomy" id="553311"/>
    <lineage>
        <taxon>Bacteria</taxon>
        <taxon>Bacillati</taxon>
        <taxon>Bacillota</taxon>
        <taxon>Bacilli</taxon>
        <taxon>Bacillales</taxon>
        <taxon>Bacillaceae</taxon>
        <taxon>Virgibacillus</taxon>
    </lineage>
</organism>
<dbReference type="GO" id="GO:0005886">
    <property type="term" value="C:plasma membrane"/>
    <property type="evidence" value="ECO:0007669"/>
    <property type="project" value="UniProtKB-SubCell"/>
</dbReference>
<dbReference type="GO" id="GO:1900753">
    <property type="term" value="P:doxorubicin transport"/>
    <property type="evidence" value="ECO:0007669"/>
    <property type="project" value="InterPro"/>
</dbReference>
<feature type="domain" description="ABC transporter" evidence="9">
    <location>
        <begin position="5"/>
        <end position="235"/>
    </location>
</feature>
<protein>
    <submittedName>
        <fullName evidence="10">ABC-2 type transport system ATP-binding protein</fullName>
    </submittedName>
</protein>
<sequence>MTNIVEVNDLKKHYKDFEAVKGVNFAVEEGEIFGFLGPNGAGKSTTINMLSTINKPTSGEAVINGFDIVTDKNKVRESIGLIFQESTLDEKLTANENLMLHCRFYKVPKEKREERIQEVLEIVDLTDKRKQVVETYSGGMKRRLEIARGLLHYPRVLFLDEPTVGLDPQTRNHIWEYILRLKKKAGITIFLTTHYMDEAEICDRVAVMDHGEMIALDTPEKLKTNVGGDIIEIRTVDNEKAKTEIEKSYNLEVKEVDDALSFQVDKGNEFLVQFIKEFSIGILTVNLRRPTLNDVFLHLTGREIREETVSKKDVKHAMRRGH</sequence>
<keyword evidence="11" id="KW-1185">Reference proteome</keyword>
<dbReference type="EMBL" id="FNKD01000001">
    <property type="protein sequence ID" value="SDQ05320.1"/>
    <property type="molecule type" value="Genomic_DNA"/>
</dbReference>
<keyword evidence="4" id="KW-0547">Nucleotide-binding</keyword>
<keyword evidence="7" id="KW-0472">Membrane</keyword>
<dbReference type="STRING" id="553311.SAMN05216231_0129"/>
<dbReference type="FunFam" id="3.40.50.300:FF:000589">
    <property type="entry name" value="ABC transporter, ATP-binding subunit"/>
    <property type="match status" value="1"/>
</dbReference>
<reference evidence="10 11" key="1">
    <citation type="submission" date="2016-10" db="EMBL/GenBank/DDBJ databases">
        <authorList>
            <person name="de Groot N.N."/>
        </authorList>
    </citation>
    <scope>NUCLEOTIDE SEQUENCE [LARGE SCALE GENOMIC DNA]</scope>
    <source>
        <strain evidence="10 11">CGMCC 1.10449</strain>
    </source>
</reference>
<dbReference type="GO" id="GO:0016887">
    <property type="term" value="F:ATP hydrolysis activity"/>
    <property type="evidence" value="ECO:0007669"/>
    <property type="project" value="InterPro"/>
</dbReference>
<dbReference type="InterPro" id="IPR025302">
    <property type="entry name" value="DrrA1/2-like_C"/>
</dbReference>
<evidence type="ECO:0000256" key="5">
    <source>
        <dbReference type="ARBA" id="ARBA00022840"/>
    </source>
</evidence>
<dbReference type="NCBIfam" id="TIGR01188">
    <property type="entry name" value="drrA"/>
    <property type="match status" value="1"/>
</dbReference>
<evidence type="ECO:0000313" key="11">
    <source>
        <dbReference type="Proteomes" id="UP000199444"/>
    </source>
</evidence>
<accession>A0A1H0XQZ0</accession>
<dbReference type="Pfam" id="PF13732">
    <property type="entry name" value="DrrA1-3_C"/>
    <property type="match status" value="1"/>
</dbReference>
<dbReference type="AlphaFoldDB" id="A0A1H0XQZ0"/>
<dbReference type="GO" id="GO:0043215">
    <property type="term" value="P:daunorubicin transport"/>
    <property type="evidence" value="ECO:0007669"/>
    <property type="project" value="InterPro"/>
</dbReference>
<dbReference type="RefSeq" id="WP_092491044.1">
    <property type="nucleotide sequence ID" value="NZ_FNKD01000001.1"/>
</dbReference>
<dbReference type="GO" id="GO:0005524">
    <property type="term" value="F:ATP binding"/>
    <property type="evidence" value="ECO:0007669"/>
    <property type="project" value="UniProtKB-KW"/>
</dbReference>
<dbReference type="InterPro" id="IPR005894">
    <property type="entry name" value="DrrA"/>
</dbReference>
<dbReference type="PANTHER" id="PTHR43582">
    <property type="entry name" value="LINEARMYCIN RESISTANCE ATP-BINDING PROTEIN LNRL"/>
    <property type="match status" value="1"/>
</dbReference>
<comment type="similarity">
    <text evidence="8">Belongs to the ABC transporter superfamily. Drug exporter-1 (DrugE1) (TC 3.A.1.105) family.</text>
</comment>
<keyword evidence="3" id="KW-1003">Cell membrane</keyword>
<evidence type="ECO:0000313" key="10">
    <source>
        <dbReference type="EMBL" id="SDQ05320.1"/>
    </source>
</evidence>
<keyword evidence="6" id="KW-1278">Translocase</keyword>
<proteinExistence type="inferred from homology"/>
<evidence type="ECO:0000256" key="6">
    <source>
        <dbReference type="ARBA" id="ARBA00022967"/>
    </source>
</evidence>
<dbReference type="InterPro" id="IPR017871">
    <property type="entry name" value="ABC_transporter-like_CS"/>
</dbReference>
<evidence type="ECO:0000256" key="1">
    <source>
        <dbReference type="ARBA" id="ARBA00004413"/>
    </source>
</evidence>